<dbReference type="InterPro" id="IPR009875">
    <property type="entry name" value="PilZ_domain"/>
</dbReference>
<dbReference type="Proteomes" id="UP001595476">
    <property type="component" value="Unassembled WGS sequence"/>
</dbReference>
<protein>
    <submittedName>
        <fullName evidence="4">PilZ domain-containing protein</fullName>
    </submittedName>
</protein>
<evidence type="ECO:0000313" key="5">
    <source>
        <dbReference type="Proteomes" id="UP001595476"/>
    </source>
</evidence>
<dbReference type="RefSeq" id="WP_386723225.1">
    <property type="nucleotide sequence ID" value="NZ_JBHRSZ010000009.1"/>
</dbReference>
<accession>A0ABV7HHF8</accession>
<feature type="domain" description="PilZ" evidence="2">
    <location>
        <begin position="17"/>
        <end position="110"/>
    </location>
</feature>
<proteinExistence type="predicted"/>
<evidence type="ECO:0000259" key="2">
    <source>
        <dbReference type="Pfam" id="PF07238"/>
    </source>
</evidence>
<dbReference type="Pfam" id="PF25964">
    <property type="entry name" value="BSH_ALG44"/>
    <property type="match status" value="1"/>
</dbReference>
<feature type="transmembrane region" description="Helical" evidence="1">
    <location>
        <begin position="159"/>
        <end position="180"/>
    </location>
</feature>
<comment type="caution">
    <text evidence="4">The sequence shown here is derived from an EMBL/GenBank/DDBJ whole genome shotgun (WGS) entry which is preliminary data.</text>
</comment>
<dbReference type="SUPFAM" id="SSF141371">
    <property type="entry name" value="PilZ domain-like"/>
    <property type="match status" value="1"/>
</dbReference>
<dbReference type="Gene3D" id="2.40.10.220">
    <property type="entry name" value="predicted glycosyltransferase like domains"/>
    <property type="match status" value="1"/>
</dbReference>
<gene>
    <name evidence="4" type="ORF">ACFOEK_19850</name>
</gene>
<dbReference type="InterPro" id="IPR058835">
    <property type="entry name" value="BSH_ALG44"/>
</dbReference>
<evidence type="ECO:0000256" key="1">
    <source>
        <dbReference type="SAM" id="Phobius"/>
    </source>
</evidence>
<evidence type="ECO:0000259" key="3">
    <source>
        <dbReference type="Pfam" id="PF25964"/>
    </source>
</evidence>
<sequence length="381" mass="42067">MATESAVNSVVHEAIDERQHIRVKVPALVTFTANNKLVESQLEDISLGGAAFITEVKLTQNQLLDITIEFKLAEFNLDLPLKAKVISQQRETKISFVDVEPKQLDTLRYIISSYISGDLVSANGVLNVVQRENLIKQRKVKADTSRGFADRFKALSGTLAYFAVGLTIASLLLTKLYAYFFEIKATTASVSSDAFIISMPSNGYVDFMVEGDKTKTGDPIATISSQLTTSFNTPEDLKALSDISDQDLQLILGKALLETVIASPCDCFVYYPKQSVDKYAYKEQELMHLLPLDSPLYVKATVPFVRIDDLSSIHGVYLRKFGDEESVPGKILKSEVDEETGSLILSIEPSLPYSPADYLKPAEVIIDTGFGLGHMNWSQAQ</sequence>
<evidence type="ECO:0000313" key="4">
    <source>
        <dbReference type="EMBL" id="MFC3153304.1"/>
    </source>
</evidence>
<dbReference type="EMBL" id="JBHRSZ010000009">
    <property type="protein sequence ID" value="MFC3153304.1"/>
    <property type="molecule type" value="Genomic_DNA"/>
</dbReference>
<keyword evidence="5" id="KW-1185">Reference proteome</keyword>
<feature type="domain" description="ALG44 barrel-sandwich hybrid" evidence="3">
    <location>
        <begin position="197"/>
        <end position="292"/>
    </location>
</feature>
<reference evidence="5" key="1">
    <citation type="journal article" date="2019" name="Int. J. Syst. Evol. Microbiol.">
        <title>The Global Catalogue of Microorganisms (GCM) 10K type strain sequencing project: providing services to taxonomists for standard genome sequencing and annotation.</title>
        <authorList>
            <consortium name="The Broad Institute Genomics Platform"/>
            <consortium name="The Broad Institute Genome Sequencing Center for Infectious Disease"/>
            <person name="Wu L."/>
            <person name="Ma J."/>
        </authorList>
    </citation>
    <scope>NUCLEOTIDE SEQUENCE [LARGE SCALE GENOMIC DNA]</scope>
    <source>
        <strain evidence="5">KCTC 52438</strain>
    </source>
</reference>
<organism evidence="4 5">
    <name type="scientific">Litoribrevibacter euphylliae</name>
    <dbReference type="NCBI Taxonomy" id="1834034"/>
    <lineage>
        <taxon>Bacteria</taxon>
        <taxon>Pseudomonadati</taxon>
        <taxon>Pseudomonadota</taxon>
        <taxon>Gammaproteobacteria</taxon>
        <taxon>Oceanospirillales</taxon>
        <taxon>Oceanospirillaceae</taxon>
        <taxon>Litoribrevibacter</taxon>
    </lineage>
</organism>
<keyword evidence="1" id="KW-1133">Transmembrane helix</keyword>
<dbReference type="Pfam" id="PF07238">
    <property type="entry name" value="PilZ"/>
    <property type="match status" value="1"/>
</dbReference>
<keyword evidence="1" id="KW-0812">Transmembrane</keyword>
<name>A0ABV7HHF8_9GAMM</name>
<keyword evidence="1" id="KW-0472">Membrane</keyword>